<dbReference type="InterPro" id="IPR023561">
    <property type="entry name" value="Carbonic_anhydrase_a-class"/>
</dbReference>
<reference evidence="5" key="1">
    <citation type="submission" date="2025-08" db="UniProtKB">
        <authorList>
            <consortium name="RefSeq"/>
        </authorList>
    </citation>
    <scope>IDENTIFICATION</scope>
    <source>
        <strain evidence="5">15112-1751.03</strain>
        <tissue evidence="5">Whole Adult</tissue>
    </source>
</reference>
<dbReference type="GO" id="GO:0008270">
    <property type="term" value="F:zinc ion binding"/>
    <property type="evidence" value="ECO:0007669"/>
    <property type="project" value="InterPro"/>
</dbReference>
<dbReference type="GeneID" id="117575278"/>
<dbReference type="CDD" id="cd00326">
    <property type="entry name" value="alpha_CA"/>
    <property type="match status" value="1"/>
</dbReference>
<dbReference type="Pfam" id="PF00194">
    <property type="entry name" value="Carb_anhydrase"/>
    <property type="match status" value="1"/>
</dbReference>
<evidence type="ECO:0000256" key="2">
    <source>
        <dbReference type="SAM" id="SignalP"/>
    </source>
</evidence>
<dbReference type="SUPFAM" id="SSF51069">
    <property type="entry name" value="Carbonic anhydrase"/>
    <property type="match status" value="1"/>
</dbReference>
<dbReference type="GO" id="GO:0004089">
    <property type="term" value="F:carbonate dehydratase activity"/>
    <property type="evidence" value="ECO:0007669"/>
    <property type="project" value="InterPro"/>
</dbReference>
<dbReference type="PROSITE" id="PS51144">
    <property type="entry name" value="ALPHA_CA_2"/>
    <property type="match status" value="1"/>
</dbReference>
<evidence type="ECO:0000259" key="3">
    <source>
        <dbReference type="PROSITE" id="PS51144"/>
    </source>
</evidence>
<protein>
    <submittedName>
        <fullName evidence="5">Carbonic anhydrase 2</fullName>
    </submittedName>
</protein>
<dbReference type="Gene3D" id="3.10.200.10">
    <property type="entry name" value="Alpha carbonic anhydrase"/>
    <property type="match status" value="1"/>
</dbReference>
<feature type="signal peptide" evidence="2">
    <location>
        <begin position="1"/>
        <end position="23"/>
    </location>
</feature>
<dbReference type="AlphaFoldDB" id="A0A6P8XVE1"/>
<keyword evidence="4" id="KW-1185">Reference proteome</keyword>
<feature type="domain" description="Alpha-carbonic anhydrase" evidence="3">
    <location>
        <begin position="33"/>
        <end position="292"/>
    </location>
</feature>
<organism evidence="4 5">
    <name type="scientific">Drosophila albomicans</name>
    <name type="common">Fruit fly</name>
    <dbReference type="NCBI Taxonomy" id="7291"/>
    <lineage>
        <taxon>Eukaryota</taxon>
        <taxon>Metazoa</taxon>
        <taxon>Ecdysozoa</taxon>
        <taxon>Arthropoda</taxon>
        <taxon>Hexapoda</taxon>
        <taxon>Insecta</taxon>
        <taxon>Pterygota</taxon>
        <taxon>Neoptera</taxon>
        <taxon>Endopterygota</taxon>
        <taxon>Diptera</taxon>
        <taxon>Brachycera</taxon>
        <taxon>Muscomorpha</taxon>
        <taxon>Ephydroidea</taxon>
        <taxon>Drosophilidae</taxon>
        <taxon>Drosophila</taxon>
    </lineage>
</organism>
<dbReference type="RefSeq" id="XP_034115310.1">
    <property type="nucleotide sequence ID" value="XM_034259419.2"/>
</dbReference>
<dbReference type="SMART" id="SM01057">
    <property type="entry name" value="Carb_anhydrase"/>
    <property type="match status" value="1"/>
</dbReference>
<keyword evidence="2" id="KW-0732">Signal</keyword>
<evidence type="ECO:0000313" key="4">
    <source>
        <dbReference type="Proteomes" id="UP000515160"/>
    </source>
</evidence>
<dbReference type="Proteomes" id="UP000515160">
    <property type="component" value="Chromosome 2R"/>
</dbReference>
<dbReference type="OrthoDB" id="429145at2759"/>
<dbReference type="PANTHER" id="PTHR18952">
    <property type="entry name" value="CARBONIC ANHYDRASE"/>
    <property type="match status" value="1"/>
</dbReference>
<dbReference type="GO" id="GO:0005737">
    <property type="term" value="C:cytoplasm"/>
    <property type="evidence" value="ECO:0007669"/>
    <property type="project" value="TreeGrafter"/>
</dbReference>
<sequence>MYANLFHKLFFLLPLVYHPTKHGIDTSSGSANSGWNFDEHGLDWEGTCMTGRRQSPIRLSIDSSLIMPLPRIFFGNYDERLNRPLTLVNKGYTVDMAIPETRIGQKPFITGGLLKGKYVAEGVHFHWGSPTTRGAEHIINKRRFDIEMHIVHRNAHYNNISEALNYPDGIAVLGIMLKITRTPDRIYPGLRKVFAELPNVIEYHAEGELPGTITLGQLLGDLNTRNFYTYKGSLTTPDCNEAVTWTVFPQPIPIPYSEAAKLWQVLDVNGNPLENNYRAQQRRNNRPVFYRTINLSNYYLRK</sequence>
<proteinExistence type="inferred from homology"/>
<dbReference type="InterPro" id="IPR036398">
    <property type="entry name" value="CA_dom_sf"/>
</dbReference>
<evidence type="ECO:0000313" key="5">
    <source>
        <dbReference type="RefSeq" id="XP_034115310.1"/>
    </source>
</evidence>
<evidence type="ECO:0000256" key="1">
    <source>
        <dbReference type="ARBA" id="ARBA00010718"/>
    </source>
</evidence>
<dbReference type="CTD" id="43701"/>
<dbReference type="InterPro" id="IPR001148">
    <property type="entry name" value="CA_dom"/>
</dbReference>
<feature type="chain" id="PRO_5027714874" evidence="2">
    <location>
        <begin position="24"/>
        <end position="302"/>
    </location>
</feature>
<name>A0A6P8XVE1_DROAB</name>
<dbReference type="PANTHER" id="PTHR18952:SF137">
    <property type="entry name" value="CARBONIC ANHYDRASE"/>
    <property type="match status" value="1"/>
</dbReference>
<comment type="similarity">
    <text evidence="1">Belongs to the alpha-carbonic anhydrase family.</text>
</comment>
<accession>A0A6P8XVE1</accession>
<gene>
    <name evidence="5" type="primary">LOC117575278</name>
</gene>